<dbReference type="InterPro" id="IPR001539">
    <property type="entry name" value="Peptidase_U32"/>
</dbReference>
<name>A0A5M6D3W3_9BACT</name>
<dbReference type="Pfam" id="PF12392">
    <property type="entry name" value="DUF3656"/>
    <property type="match status" value="1"/>
</dbReference>
<protein>
    <submittedName>
        <fullName evidence="2">U32 family peptidase</fullName>
    </submittedName>
</protein>
<proteinExistence type="predicted"/>
<feature type="domain" description="Peptidase U32 collagenase" evidence="1">
    <location>
        <begin position="413"/>
        <end position="532"/>
    </location>
</feature>
<evidence type="ECO:0000313" key="2">
    <source>
        <dbReference type="EMBL" id="KAA5542198.1"/>
    </source>
</evidence>
<dbReference type="Pfam" id="PF01136">
    <property type="entry name" value="Peptidase_U32"/>
    <property type="match status" value="2"/>
</dbReference>
<sequence>MDTPTPQTTPLTTRPPELLAPAGDWECARAAIENGADAIYFGLDCGFNARHRAKNFHLDDLEALTRLLRERGVRGYVTMNTLVFPSEMPRLVPVIERIAQAGVDAVLVQDFGVARMVRAICPDLEIHASTQMSLTSAETISVAAALGLSRVVLARELSVAEIESIAAATEMPLEVFIHGALCVAYSGQCLTSESLGGRSANRGQCAQACRLPYELVCDGQDRDLGDVRYLLSPQDLAGYGAIVALARAGVASLKIEGRLKTPEYVANLTGHYRRAIDQAVRQGVVEIDAAAKQEMELSFSRGFAPGWLQGNDHKRLVPGKHSAKRGVHLGQVQRIDGDRILTRTEVELALGDGLAIESTETASSEQAMQGGRVYSLHRVDGQKLRHVAAGQPVWIGFGRGEIDWQVITADASIFKNDDPRLNRRLRQSFSGPDAVTRREVDFSVTAVTNQPLQLTAALVNGPSYSVQSDRPLERARQHPATEAMLAEKLSRLGATSLAMRHLQLTLEDEPMVPASLINSLRRQAIDGLMQQIQSPPPRGVDRVAGEHLLAPIASPADRDLGSEPPQLSVLCRTMDQVAAAIDAGVELIYADFHDIRQYAQAAELVRPSSSAFGIATVRMQKPGEMGLLRVLKRHRPDFILARNLAAIEFFRESGVEVIADFSLNVANHRSAQWIRSLGVRRLTASYDLNRDQLADLVGSLPTEWLEVVLHQHIPMFHMEHCVFCAVLSPGTNKTNCGRPCDDHVVQLRDRVGAEHPLQADVACRNTLYNATPQSGAETAESLLRAGVRWFRLEMLEESPAQVATTIALYRQLLCGTVSPETVWKRLRATNRVGVTRGTLESKRDPLAVL</sequence>
<dbReference type="SUPFAM" id="SSF51412">
    <property type="entry name" value="Inosine monophosphate dehydrogenase (IMPDH)"/>
    <property type="match status" value="1"/>
</dbReference>
<comment type="caution">
    <text evidence="2">The sequence shown here is derived from an EMBL/GenBank/DDBJ whole genome shotgun (WGS) entry which is preliminary data.</text>
</comment>
<dbReference type="Proteomes" id="UP000324479">
    <property type="component" value="Unassembled WGS sequence"/>
</dbReference>
<dbReference type="AlphaFoldDB" id="A0A5M6D3W3"/>
<dbReference type="RefSeq" id="WP_150077346.1">
    <property type="nucleotide sequence ID" value="NZ_VWOX01000008.1"/>
</dbReference>
<dbReference type="PANTHER" id="PTHR30217:SF10">
    <property type="entry name" value="23S RRNA 5-HYDROXYCYTIDINE C2501 SYNTHASE"/>
    <property type="match status" value="1"/>
</dbReference>
<gene>
    <name evidence="2" type="ORF">FYK55_15445</name>
</gene>
<evidence type="ECO:0000259" key="1">
    <source>
        <dbReference type="Pfam" id="PF12392"/>
    </source>
</evidence>
<dbReference type="InterPro" id="IPR051454">
    <property type="entry name" value="RNA/ubiquinone_mod_enzymes"/>
</dbReference>
<evidence type="ECO:0000313" key="3">
    <source>
        <dbReference type="Proteomes" id="UP000324479"/>
    </source>
</evidence>
<keyword evidence="3" id="KW-1185">Reference proteome</keyword>
<reference evidence="2 3" key="1">
    <citation type="submission" date="2019-08" db="EMBL/GenBank/DDBJ databases">
        <authorList>
            <person name="Dhanesh K."/>
            <person name="Kumar G."/>
            <person name="Sasikala C."/>
            <person name="Venkata Ramana C."/>
        </authorList>
    </citation>
    <scope>NUCLEOTIDE SEQUENCE [LARGE SCALE GENOMIC DNA]</scope>
    <source>
        <strain evidence="2 3">JC645</strain>
    </source>
</reference>
<dbReference type="InterPro" id="IPR020988">
    <property type="entry name" value="Pept_U32_collagenase"/>
</dbReference>
<dbReference type="EMBL" id="VWOX01000008">
    <property type="protein sequence ID" value="KAA5542198.1"/>
    <property type="molecule type" value="Genomic_DNA"/>
</dbReference>
<accession>A0A5M6D3W3</accession>
<dbReference type="PANTHER" id="PTHR30217">
    <property type="entry name" value="PEPTIDASE U32 FAMILY"/>
    <property type="match status" value="1"/>
</dbReference>
<organism evidence="2 3">
    <name type="scientific">Roseiconus nitratireducens</name>
    <dbReference type="NCBI Taxonomy" id="2605748"/>
    <lineage>
        <taxon>Bacteria</taxon>
        <taxon>Pseudomonadati</taxon>
        <taxon>Planctomycetota</taxon>
        <taxon>Planctomycetia</taxon>
        <taxon>Pirellulales</taxon>
        <taxon>Pirellulaceae</taxon>
        <taxon>Roseiconus</taxon>
    </lineage>
</organism>